<dbReference type="RefSeq" id="WP_104850334.1">
    <property type="nucleotide sequence ID" value="NZ_PKOZ01000011.1"/>
</dbReference>
<dbReference type="InterPro" id="IPR009057">
    <property type="entry name" value="Homeodomain-like_sf"/>
</dbReference>
<organism evidence="5 6">
    <name type="scientific">Pradoshia eiseniae</name>
    <dbReference type="NCBI Taxonomy" id="2064768"/>
    <lineage>
        <taxon>Bacteria</taxon>
        <taxon>Bacillati</taxon>
        <taxon>Bacillota</taxon>
        <taxon>Bacilli</taxon>
        <taxon>Bacillales</taxon>
        <taxon>Bacillaceae</taxon>
        <taxon>Pradoshia</taxon>
    </lineage>
</organism>
<protein>
    <submittedName>
        <fullName evidence="5">TetR family transcriptional regulator</fullName>
    </submittedName>
</protein>
<dbReference type="PRINTS" id="PR00455">
    <property type="entry name" value="HTHTETR"/>
</dbReference>
<dbReference type="Gene3D" id="1.10.10.60">
    <property type="entry name" value="Homeodomain-like"/>
    <property type="match status" value="1"/>
</dbReference>
<sequence>MEVVVSQLKERILATSLMLFEKHGFHGVTVNDIVEASGTSKGGFYHHYRSKDDLLFSIHDTFISYVLAKAKEANRTCQTPAAKLAQIIHSFARVFDLYQPHISVFYQESKYLKPELDQLIKVKRDEYRLLINEVIASGQASGEFRREIPFDISGMAILGIVNWTSKWYQRNGERSIEEIADIFTDFIMHALLTEEAKETYSFYFLDKSKALTNTKGRPTSRS</sequence>
<feature type="domain" description="HTH tetR-type" evidence="4">
    <location>
        <begin position="6"/>
        <end position="66"/>
    </location>
</feature>
<feature type="DNA-binding region" description="H-T-H motif" evidence="3">
    <location>
        <begin position="29"/>
        <end position="48"/>
    </location>
</feature>
<evidence type="ECO:0000313" key="5">
    <source>
        <dbReference type="EMBL" id="PQD94333.1"/>
    </source>
</evidence>
<evidence type="ECO:0000259" key="4">
    <source>
        <dbReference type="PROSITE" id="PS50977"/>
    </source>
</evidence>
<reference evidence="5 6" key="1">
    <citation type="submission" date="2017-12" db="EMBL/GenBank/DDBJ databases">
        <title>Taxonomic description and draft genome of Pradoshia cofamensis Gen. nov., sp. nov., a thermotolerant bacillale isolated from anterior gut of earthworm Eisenia fetida.</title>
        <authorList>
            <person name="Saha T."/>
            <person name="Chakraborty R."/>
        </authorList>
    </citation>
    <scope>NUCLEOTIDE SEQUENCE [LARGE SCALE GENOMIC DNA]</scope>
    <source>
        <strain evidence="5 6">EAG3</strain>
    </source>
</reference>
<evidence type="ECO:0000256" key="2">
    <source>
        <dbReference type="ARBA" id="ARBA00023125"/>
    </source>
</evidence>
<dbReference type="GO" id="GO:0003677">
    <property type="term" value="F:DNA binding"/>
    <property type="evidence" value="ECO:0007669"/>
    <property type="project" value="UniProtKB-UniRule"/>
</dbReference>
<dbReference type="AlphaFoldDB" id="A0A2S7MX40"/>
<keyword evidence="2 3" id="KW-0238">DNA-binding</keyword>
<dbReference type="PROSITE" id="PS50977">
    <property type="entry name" value="HTH_TETR_2"/>
    <property type="match status" value="1"/>
</dbReference>
<dbReference type="InterPro" id="IPR036271">
    <property type="entry name" value="Tet_transcr_reg_TetR-rel_C_sf"/>
</dbReference>
<dbReference type="Pfam" id="PF00440">
    <property type="entry name" value="TetR_N"/>
    <property type="match status" value="1"/>
</dbReference>
<dbReference type="Gene3D" id="1.10.357.10">
    <property type="entry name" value="Tetracycline Repressor, domain 2"/>
    <property type="match status" value="1"/>
</dbReference>
<dbReference type="SUPFAM" id="SSF46689">
    <property type="entry name" value="Homeodomain-like"/>
    <property type="match status" value="1"/>
</dbReference>
<dbReference type="OrthoDB" id="9814200at2"/>
<proteinExistence type="predicted"/>
<evidence type="ECO:0000313" key="6">
    <source>
        <dbReference type="Proteomes" id="UP000239663"/>
    </source>
</evidence>
<gene>
    <name evidence="5" type="ORF">CYL18_14975</name>
</gene>
<keyword evidence="1" id="KW-0678">Repressor</keyword>
<dbReference type="Pfam" id="PF17932">
    <property type="entry name" value="TetR_C_24"/>
    <property type="match status" value="1"/>
</dbReference>
<evidence type="ECO:0000256" key="3">
    <source>
        <dbReference type="PROSITE-ProRule" id="PRU00335"/>
    </source>
</evidence>
<keyword evidence="6" id="KW-1185">Reference proteome</keyword>
<evidence type="ECO:0000256" key="1">
    <source>
        <dbReference type="ARBA" id="ARBA00022491"/>
    </source>
</evidence>
<dbReference type="PANTHER" id="PTHR43479:SF11">
    <property type="entry name" value="ACREF_ENVCD OPERON REPRESSOR-RELATED"/>
    <property type="match status" value="1"/>
</dbReference>
<accession>A0A2S7MX40</accession>
<comment type="caution">
    <text evidence="5">The sequence shown here is derived from an EMBL/GenBank/DDBJ whole genome shotgun (WGS) entry which is preliminary data.</text>
</comment>
<dbReference type="EMBL" id="PKOZ01000011">
    <property type="protein sequence ID" value="PQD94333.1"/>
    <property type="molecule type" value="Genomic_DNA"/>
</dbReference>
<name>A0A2S7MX40_9BACI</name>
<dbReference type="InterPro" id="IPR050624">
    <property type="entry name" value="HTH-type_Tx_Regulator"/>
</dbReference>
<dbReference type="PANTHER" id="PTHR43479">
    <property type="entry name" value="ACREF/ENVCD OPERON REPRESSOR-RELATED"/>
    <property type="match status" value="1"/>
</dbReference>
<dbReference type="InterPro" id="IPR001647">
    <property type="entry name" value="HTH_TetR"/>
</dbReference>
<dbReference type="InterPro" id="IPR041490">
    <property type="entry name" value="KstR2_TetR_C"/>
</dbReference>
<dbReference type="Proteomes" id="UP000239663">
    <property type="component" value="Unassembled WGS sequence"/>
</dbReference>
<dbReference type="SUPFAM" id="SSF48498">
    <property type="entry name" value="Tetracyclin repressor-like, C-terminal domain"/>
    <property type="match status" value="1"/>
</dbReference>